<protein>
    <recommendedName>
        <fullName evidence="3">histidine kinase</fullName>
        <ecNumber evidence="3">2.7.13.3</ecNumber>
    </recommendedName>
</protein>
<evidence type="ECO:0000256" key="11">
    <source>
        <dbReference type="ARBA" id="ARBA00022989"/>
    </source>
</evidence>
<comment type="caution">
    <text evidence="17">The sequence shown here is derived from an EMBL/GenBank/DDBJ whole genome shotgun (WGS) entry which is preliminary data.</text>
</comment>
<dbReference type="Gene3D" id="1.10.287.130">
    <property type="match status" value="1"/>
</dbReference>
<evidence type="ECO:0000256" key="14">
    <source>
        <dbReference type="SAM" id="Phobius"/>
    </source>
</evidence>
<name>A0ABR7ITH7_9CLOT</name>
<dbReference type="EMBL" id="JACOQK010000001">
    <property type="protein sequence ID" value="MBC5788383.1"/>
    <property type="molecule type" value="Genomic_DNA"/>
</dbReference>
<feature type="domain" description="Histidine kinase" evidence="15">
    <location>
        <begin position="243"/>
        <end position="457"/>
    </location>
</feature>
<dbReference type="Pfam" id="PF02518">
    <property type="entry name" value="HATPase_c"/>
    <property type="match status" value="1"/>
</dbReference>
<keyword evidence="13 14" id="KW-0472">Membrane</keyword>
<dbReference type="SUPFAM" id="SSF47384">
    <property type="entry name" value="Homodimeric domain of signal transducing histidine kinase"/>
    <property type="match status" value="1"/>
</dbReference>
<evidence type="ECO:0000256" key="1">
    <source>
        <dbReference type="ARBA" id="ARBA00000085"/>
    </source>
</evidence>
<comment type="subcellular location">
    <subcellularLocation>
        <location evidence="2">Cell membrane</location>
        <topology evidence="2">Multi-pass membrane protein</topology>
    </subcellularLocation>
</comment>
<dbReference type="GO" id="GO:0016301">
    <property type="term" value="F:kinase activity"/>
    <property type="evidence" value="ECO:0007669"/>
    <property type="project" value="UniProtKB-KW"/>
</dbReference>
<dbReference type="InterPro" id="IPR050398">
    <property type="entry name" value="HssS/ArlS-like"/>
</dbReference>
<evidence type="ECO:0000313" key="17">
    <source>
        <dbReference type="EMBL" id="MBC5788383.1"/>
    </source>
</evidence>
<dbReference type="SUPFAM" id="SSF55874">
    <property type="entry name" value="ATPase domain of HSP90 chaperone/DNA topoisomerase II/histidine kinase"/>
    <property type="match status" value="1"/>
</dbReference>
<feature type="transmembrane region" description="Helical" evidence="14">
    <location>
        <begin position="155"/>
        <end position="182"/>
    </location>
</feature>
<dbReference type="InterPro" id="IPR003661">
    <property type="entry name" value="HisK_dim/P_dom"/>
</dbReference>
<keyword evidence="5" id="KW-0597">Phosphoprotein</keyword>
<keyword evidence="12" id="KW-0902">Two-component regulatory system</keyword>
<dbReference type="SMART" id="SM00387">
    <property type="entry name" value="HATPase_c"/>
    <property type="match status" value="1"/>
</dbReference>
<dbReference type="Pfam" id="PF00512">
    <property type="entry name" value="HisKA"/>
    <property type="match status" value="1"/>
</dbReference>
<keyword evidence="6" id="KW-0808">Transferase</keyword>
<evidence type="ECO:0000256" key="2">
    <source>
        <dbReference type="ARBA" id="ARBA00004651"/>
    </source>
</evidence>
<keyword evidence="8" id="KW-0547">Nucleotide-binding</keyword>
<organism evidence="17 18">
    <name type="scientific">Clostridium facile</name>
    <dbReference type="NCBI Taxonomy" id="2763035"/>
    <lineage>
        <taxon>Bacteria</taxon>
        <taxon>Bacillati</taxon>
        <taxon>Bacillota</taxon>
        <taxon>Clostridia</taxon>
        <taxon>Eubacteriales</taxon>
        <taxon>Clostridiaceae</taxon>
        <taxon>Clostridium</taxon>
    </lineage>
</organism>
<dbReference type="SMART" id="SM00304">
    <property type="entry name" value="HAMP"/>
    <property type="match status" value="1"/>
</dbReference>
<dbReference type="InterPro" id="IPR005467">
    <property type="entry name" value="His_kinase_dom"/>
</dbReference>
<evidence type="ECO:0000259" key="15">
    <source>
        <dbReference type="PROSITE" id="PS50109"/>
    </source>
</evidence>
<keyword evidence="10" id="KW-0067">ATP-binding</keyword>
<reference evidence="17 18" key="1">
    <citation type="submission" date="2020-08" db="EMBL/GenBank/DDBJ databases">
        <title>Genome public.</title>
        <authorList>
            <person name="Liu C."/>
            <person name="Sun Q."/>
        </authorList>
    </citation>
    <scope>NUCLEOTIDE SEQUENCE [LARGE SCALE GENOMIC DNA]</scope>
    <source>
        <strain evidence="17 18">NSJ-27</strain>
    </source>
</reference>
<dbReference type="CDD" id="cd00082">
    <property type="entry name" value="HisKA"/>
    <property type="match status" value="1"/>
</dbReference>
<evidence type="ECO:0000256" key="3">
    <source>
        <dbReference type="ARBA" id="ARBA00012438"/>
    </source>
</evidence>
<gene>
    <name evidence="17" type="ORF">H8Z77_10245</name>
</gene>
<dbReference type="Proteomes" id="UP000649151">
    <property type="component" value="Unassembled WGS sequence"/>
</dbReference>
<keyword evidence="4" id="KW-1003">Cell membrane</keyword>
<dbReference type="Pfam" id="PF00672">
    <property type="entry name" value="HAMP"/>
    <property type="match status" value="1"/>
</dbReference>
<dbReference type="InterPro" id="IPR004358">
    <property type="entry name" value="Sig_transdc_His_kin-like_C"/>
</dbReference>
<evidence type="ECO:0000256" key="7">
    <source>
        <dbReference type="ARBA" id="ARBA00022692"/>
    </source>
</evidence>
<dbReference type="InterPro" id="IPR036890">
    <property type="entry name" value="HATPase_C_sf"/>
</dbReference>
<comment type="catalytic activity">
    <reaction evidence="1">
        <text>ATP + protein L-histidine = ADP + protein N-phospho-L-histidine.</text>
        <dbReference type="EC" id="2.7.13.3"/>
    </reaction>
</comment>
<evidence type="ECO:0000256" key="9">
    <source>
        <dbReference type="ARBA" id="ARBA00022777"/>
    </source>
</evidence>
<evidence type="ECO:0000256" key="10">
    <source>
        <dbReference type="ARBA" id="ARBA00022840"/>
    </source>
</evidence>
<evidence type="ECO:0000256" key="5">
    <source>
        <dbReference type="ARBA" id="ARBA00022553"/>
    </source>
</evidence>
<feature type="domain" description="HAMP" evidence="16">
    <location>
        <begin position="183"/>
        <end position="235"/>
    </location>
</feature>
<dbReference type="CDD" id="cd06225">
    <property type="entry name" value="HAMP"/>
    <property type="match status" value="1"/>
</dbReference>
<dbReference type="PROSITE" id="PS50109">
    <property type="entry name" value="HIS_KIN"/>
    <property type="match status" value="1"/>
</dbReference>
<dbReference type="SUPFAM" id="SSF158472">
    <property type="entry name" value="HAMP domain-like"/>
    <property type="match status" value="1"/>
</dbReference>
<sequence>MVNTLGLILLLLIVLNIGFAYSIKNYYYSGVRQAVISSVDSNFKLIQLYSNDPTKNISSEIRNLVESYSEKDTIELMSIDFNGNITYTSSGFPYMGESNPPDYVQALNSADGKGYHVGKLETGEKYMAVTSLITVTNNQFSALRYMVSLEQVDSLLLKLVLLFIGVSIIIVLFVIISGSFFINSIVRPVREMGVTMRKIAAGDMKVRMRWDSQDELGELCETINYMADELSNSEQLKNEFISSVSHELRTPLTAIQGWSETILSIGVNDTETVKKGMRVISNETERLSDMVEELLDFSRIQNGRFKLVKDKMDILAELEEAVLIYTERAKRDGKQLVYEDMEMLPIIYGDKNRIRQVFINIIDNALKYSDAGDTVTVTAQAVEHKIVVTVEDTGCGIAEKDLPRVKEKFYKANNTRRGSGIGLAVASEIIAMHDGTLTIESQENVGTKVVITLPIDQGTNEQTITDFPPETGGITEKG</sequence>
<keyword evidence="18" id="KW-1185">Reference proteome</keyword>
<dbReference type="EC" id="2.7.13.3" evidence="3"/>
<evidence type="ECO:0000256" key="8">
    <source>
        <dbReference type="ARBA" id="ARBA00022741"/>
    </source>
</evidence>
<keyword evidence="9 17" id="KW-0418">Kinase</keyword>
<dbReference type="PANTHER" id="PTHR45528">
    <property type="entry name" value="SENSOR HISTIDINE KINASE CPXA"/>
    <property type="match status" value="1"/>
</dbReference>
<keyword evidence="11 14" id="KW-1133">Transmembrane helix</keyword>
<dbReference type="InterPro" id="IPR036097">
    <property type="entry name" value="HisK_dim/P_sf"/>
</dbReference>
<evidence type="ECO:0000256" key="13">
    <source>
        <dbReference type="ARBA" id="ARBA00023136"/>
    </source>
</evidence>
<proteinExistence type="predicted"/>
<evidence type="ECO:0000256" key="12">
    <source>
        <dbReference type="ARBA" id="ARBA00023012"/>
    </source>
</evidence>
<dbReference type="InterPro" id="IPR003660">
    <property type="entry name" value="HAMP_dom"/>
</dbReference>
<evidence type="ECO:0000256" key="6">
    <source>
        <dbReference type="ARBA" id="ARBA00022679"/>
    </source>
</evidence>
<dbReference type="Gene3D" id="3.30.565.10">
    <property type="entry name" value="Histidine kinase-like ATPase, C-terminal domain"/>
    <property type="match status" value="1"/>
</dbReference>
<evidence type="ECO:0000256" key="4">
    <source>
        <dbReference type="ARBA" id="ARBA00022475"/>
    </source>
</evidence>
<dbReference type="SMART" id="SM00388">
    <property type="entry name" value="HisKA"/>
    <property type="match status" value="1"/>
</dbReference>
<evidence type="ECO:0000313" key="18">
    <source>
        <dbReference type="Proteomes" id="UP000649151"/>
    </source>
</evidence>
<dbReference type="PROSITE" id="PS50885">
    <property type="entry name" value="HAMP"/>
    <property type="match status" value="1"/>
</dbReference>
<accession>A0ABR7ITH7</accession>
<keyword evidence="7 14" id="KW-0812">Transmembrane</keyword>
<evidence type="ECO:0000259" key="16">
    <source>
        <dbReference type="PROSITE" id="PS50885"/>
    </source>
</evidence>
<dbReference type="PRINTS" id="PR00344">
    <property type="entry name" value="BCTRLSENSOR"/>
</dbReference>
<dbReference type="InterPro" id="IPR003594">
    <property type="entry name" value="HATPase_dom"/>
</dbReference>
<dbReference type="Gene3D" id="6.10.340.10">
    <property type="match status" value="1"/>
</dbReference>
<dbReference type="PANTHER" id="PTHR45528:SF1">
    <property type="entry name" value="SENSOR HISTIDINE KINASE CPXA"/>
    <property type="match status" value="1"/>
</dbReference>